<name>A0A9Q1D6K4_CONCO</name>
<proteinExistence type="predicted"/>
<protein>
    <submittedName>
        <fullName evidence="2">Uncharacterized protein</fullName>
    </submittedName>
</protein>
<sequence length="74" mass="8056">MYILRHYPRNLCVTLYAHKVTTVKGDGSPSVWARRVSAAASDLPRGQLPVPSPPDLLRPAPLDPTQRARGPRGG</sequence>
<comment type="caution">
    <text evidence="2">The sequence shown here is derived from an EMBL/GenBank/DDBJ whole genome shotgun (WGS) entry which is preliminary data.</text>
</comment>
<reference evidence="2" key="1">
    <citation type="journal article" date="2023" name="Science">
        <title>Genome structures resolve the early diversification of teleost fishes.</title>
        <authorList>
            <person name="Parey E."/>
            <person name="Louis A."/>
            <person name="Montfort J."/>
            <person name="Bouchez O."/>
            <person name="Roques C."/>
            <person name="Iampietro C."/>
            <person name="Lluch J."/>
            <person name="Castinel A."/>
            <person name="Donnadieu C."/>
            <person name="Desvignes T."/>
            <person name="Floi Bucao C."/>
            <person name="Jouanno E."/>
            <person name="Wen M."/>
            <person name="Mejri S."/>
            <person name="Dirks R."/>
            <person name="Jansen H."/>
            <person name="Henkel C."/>
            <person name="Chen W.J."/>
            <person name="Zahm M."/>
            <person name="Cabau C."/>
            <person name="Klopp C."/>
            <person name="Thompson A.W."/>
            <person name="Robinson-Rechavi M."/>
            <person name="Braasch I."/>
            <person name="Lecointre G."/>
            <person name="Bobe J."/>
            <person name="Postlethwait J.H."/>
            <person name="Berthelot C."/>
            <person name="Roest Crollius H."/>
            <person name="Guiguen Y."/>
        </authorList>
    </citation>
    <scope>NUCLEOTIDE SEQUENCE</scope>
    <source>
        <strain evidence="2">Concon-B</strain>
    </source>
</reference>
<evidence type="ECO:0000313" key="3">
    <source>
        <dbReference type="Proteomes" id="UP001152803"/>
    </source>
</evidence>
<organism evidence="2 3">
    <name type="scientific">Conger conger</name>
    <name type="common">Conger eel</name>
    <name type="synonym">Muraena conger</name>
    <dbReference type="NCBI Taxonomy" id="82655"/>
    <lineage>
        <taxon>Eukaryota</taxon>
        <taxon>Metazoa</taxon>
        <taxon>Chordata</taxon>
        <taxon>Craniata</taxon>
        <taxon>Vertebrata</taxon>
        <taxon>Euteleostomi</taxon>
        <taxon>Actinopterygii</taxon>
        <taxon>Neopterygii</taxon>
        <taxon>Teleostei</taxon>
        <taxon>Anguilliformes</taxon>
        <taxon>Congridae</taxon>
        <taxon>Conger</taxon>
    </lineage>
</organism>
<feature type="region of interest" description="Disordered" evidence="1">
    <location>
        <begin position="42"/>
        <end position="74"/>
    </location>
</feature>
<dbReference type="Proteomes" id="UP001152803">
    <property type="component" value="Unassembled WGS sequence"/>
</dbReference>
<dbReference type="AlphaFoldDB" id="A0A9Q1D6K4"/>
<gene>
    <name evidence="2" type="ORF">COCON_G00165200</name>
</gene>
<accession>A0A9Q1D6K4</accession>
<keyword evidence="3" id="KW-1185">Reference proteome</keyword>
<dbReference type="EMBL" id="JAFJMO010000012">
    <property type="protein sequence ID" value="KAJ8260797.1"/>
    <property type="molecule type" value="Genomic_DNA"/>
</dbReference>
<evidence type="ECO:0000256" key="1">
    <source>
        <dbReference type="SAM" id="MobiDB-lite"/>
    </source>
</evidence>
<evidence type="ECO:0000313" key="2">
    <source>
        <dbReference type="EMBL" id="KAJ8260797.1"/>
    </source>
</evidence>